<reference evidence="1 2" key="1">
    <citation type="submission" date="2019-08" db="EMBL/GenBank/DDBJ databases">
        <title>Whole genome of Aphis craccivora.</title>
        <authorList>
            <person name="Voronova N.V."/>
            <person name="Shulinski R.S."/>
            <person name="Bandarenka Y.V."/>
            <person name="Zhorov D.G."/>
            <person name="Warner D."/>
        </authorList>
    </citation>
    <scope>NUCLEOTIDE SEQUENCE [LARGE SCALE GENOMIC DNA]</scope>
    <source>
        <strain evidence="1">180601</strain>
        <tissue evidence="1">Whole Body</tissue>
    </source>
</reference>
<gene>
    <name evidence="1" type="ORF">FWK35_00017571</name>
</gene>
<keyword evidence="2" id="KW-1185">Reference proteome</keyword>
<accession>A0A6G0YH73</accession>
<evidence type="ECO:0008006" key="3">
    <source>
        <dbReference type="Google" id="ProtNLM"/>
    </source>
</evidence>
<proteinExistence type="predicted"/>
<feature type="non-terminal residue" evidence="1">
    <location>
        <position position="1"/>
    </location>
</feature>
<evidence type="ECO:0000313" key="2">
    <source>
        <dbReference type="Proteomes" id="UP000478052"/>
    </source>
</evidence>
<dbReference type="PANTHER" id="PTHR36688">
    <property type="entry name" value="ENDO/EXONUCLEASE/PHOSPHATASE DOMAIN-CONTAINING PROTEIN"/>
    <property type="match status" value="1"/>
</dbReference>
<dbReference type="EMBL" id="VUJU01004074">
    <property type="protein sequence ID" value="KAF0755627.1"/>
    <property type="molecule type" value="Genomic_DNA"/>
</dbReference>
<dbReference type="OrthoDB" id="409048at2759"/>
<dbReference type="Proteomes" id="UP000478052">
    <property type="component" value="Unassembled WGS sequence"/>
</dbReference>
<name>A0A6G0YH73_APHCR</name>
<dbReference type="AlphaFoldDB" id="A0A6G0YH73"/>
<protein>
    <recommendedName>
        <fullName evidence="3">Reverse transcriptase domain-containing protein</fullName>
    </recommendedName>
</protein>
<dbReference type="InterPro" id="IPR052560">
    <property type="entry name" value="RdDP_mobile_element"/>
</dbReference>
<comment type="caution">
    <text evidence="1">The sequence shown here is derived from an EMBL/GenBank/DDBJ whole genome shotgun (WGS) entry which is preliminary data.</text>
</comment>
<sequence>DCFHKWRLKPNPTKTEICAFHLNNKQAYEELEVVFNGVQAQHSFKPKYLGITLDRSLTFKDHIEKTMKKLHSSINIIQKLDGTGWGADGRTLRTATLALVASSFCSTAEYGAQVCCLVSDPNKGVEGMDLPRDVWSVLNRIRTGHGQCRSMMSKWDLKDSPAWYCGYNNQTVHHIVEECLKRRFNRGIEGIHTANNEALE</sequence>
<evidence type="ECO:0000313" key="1">
    <source>
        <dbReference type="EMBL" id="KAF0755627.1"/>
    </source>
</evidence>
<dbReference type="PANTHER" id="PTHR36688:SF1">
    <property type="entry name" value="ENDONUCLEASE_EXONUCLEASE_PHOSPHATASE DOMAIN-CONTAINING PROTEIN"/>
    <property type="match status" value="1"/>
</dbReference>
<organism evidence="1 2">
    <name type="scientific">Aphis craccivora</name>
    <name type="common">Cowpea aphid</name>
    <dbReference type="NCBI Taxonomy" id="307492"/>
    <lineage>
        <taxon>Eukaryota</taxon>
        <taxon>Metazoa</taxon>
        <taxon>Ecdysozoa</taxon>
        <taxon>Arthropoda</taxon>
        <taxon>Hexapoda</taxon>
        <taxon>Insecta</taxon>
        <taxon>Pterygota</taxon>
        <taxon>Neoptera</taxon>
        <taxon>Paraneoptera</taxon>
        <taxon>Hemiptera</taxon>
        <taxon>Sternorrhyncha</taxon>
        <taxon>Aphidomorpha</taxon>
        <taxon>Aphidoidea</taxon>
        <taxon>Aphididae</taxon>
        <taxon>Aphidini</taxon>
        <taxon>Aphis</taxon>
        <taxon>Aphis</taxon>
    </lineage>
</organism>